<dbReference type="PANTHER" id="PTHR23152">
    <property type="entry name" value="2-OXOGLUTARATE DEHYDROGENASE"/>
    <property type="match status" value="1"/>
</dbReference>
<dbReference type="SMART" id="SM00861">
    <property type="entry name" value="Transket_pyr"/>
    <property type="match status" value="1"/>
</dbReference>
<evidence type="ECO:0000256" key="1">
    <source>
        <dbReference type="ARBA" id="ARBA00001946"/>
    </source>
</evidence>
<keyword evidence="8" id="KW-0809">Transit peptide</keyword>
<dbReference type="GO" id="GO:0006096">
    <property type="term" value="P:glycolytic process"/>
    <property type="evidence" value="ECO:0007669"/>
    <property type="project" value="UniProtKB-KW"/>
</dbReference>
<keyword evidence="9" id="KW-0560">Oxidoreductase</keyword>
<dbReference type="FunFam" id="1.10.287.1150:FF:000002">
    <property type="entry name" value="2-oxoglutarate dehydrogenase E1 component"/>
    <property type="match status" value="1"/>
</dbReference>
<evidence type="ECO:0000256" key="6">
    <source>
        <dbReference type="ARBA" id="ARBA00022723"/>
    </source>
</evidence>
<dbReference type="InterPro" id="IPR032106">
    <property type="entry name" value="2-oxogl_dehyd_N"/>
</dbReference>
<dbReference type="NCBIfam" id="NF006914">
    <property type="entry name" value="PRK09404.1"/>
    <property type="match status" value="1"/>
</dbReference>
<evidence type="ECO:0000256" key="10">
    <source>
        <dbReference type="ARBA" id="ARBA00023052"/>
    </source>
</evidence>
<name>A0A813UEW7_9BILA</name>
<evidence type="ECO:0000256" key="13">
    <source>
        <dbReference type="ARBA" id="ARBA00030680"/>
    </source>
</evidence>
<dbReference type="NCBIfam" id="TIGR00239">
    <property type="entry name" value="2oxo_dh_E1"/>
    <property type="match status" value="1"/>
</dbReference>
<dbReference type="InterPro" id="IPR005475">
    <property type="entry name" value="Transketolase-like_Pyr-bd"/>
</dbReference>
<dbReference type="InterPro" id="IPR031717">
    <property type="entry name" value="ODO-1/KGD_C"/>
</dbReference>
<feature type="domain" description="Transketolase-like pyrimidine-binding" evidence="18">
    <location>
        <begin position="676"/>
        <end position="889"/>
    </location>
</feature>
<evidence type="ECO:0000313" key="20">
    <source>
        <dbReference type="Proteomes" id="UP000663879"/>
    </source>
</evidence>
<evidence type="ECO:0000256" key="9">
    <source>
        <dbReference type="ARBA" id="ARBA00023002"/>
    </source>
</evidence>
<evidence type="ECO:0000256" key="7">
    <source>
        <dbReference type="ARBA" id="ARBA00022842"/>
    </source>
</evidence>
<dbReference type="Gene3D" id="1.10.287.1150">
    <property type="entry name" value="TPP helical domain"/>
    <property type="match status" value="1"/>
</dbReference>
<evidence type="ECO:0000256" key="8">
    <source>
        <dbReference type="ARBA" id="ARBA00022946"/>
    </source>
</evidence>
<dbReference type="InterPro" id="IPR042179">
    <property type="entry name" value="KGD_C_sf"/>
</dbReference>
<dbReference type="PANTHER" id="PTHR23152:SF4">
    <property type="entry name" value="2-OXOADIPATE DEHYDROGENASE COMPLEX COMPONENT E1"/>
    <property type="match status" value="1"/>
</dbReference>
<dbReference type="InterPro" id="IPR011603">
    <property type="entry name" value="2oxoglutarate_DH_E1"/>
</dbReference>
<evidence type="ECO:0000256" key="12">
    <source>
        <dbReference type="ARBA" id="ARBA00023152"/>
    </source>
</evidence>
<dbReference type="InterPro" id="IPR001017">
    <property type="entry name" value="DH_E1"/>
</dbReference>
<comment type="caution">
    <text evidence="19">The sequence shown here is derived from an EMBL/GenBank/DDBJ whole genome shotgun (WGS) entry which is preliminary data.</text>
</comment>
<dbReference type="EMBL" id="CAJNOC010001001">
    <property type="protein sequence ID" value="CAF0825486.1"/>
    <property type="molecule type" value="Genomic_DNA"/>
</dbReference>
<sequence>MTKILRIGSYLLGKSINNTNSKALSRSLVTFNSKLIPELNKVAQRRVITTSSYLKHEQNTERSAGFLNGSSAVYIEEIYQSWLNNPDSVHKSWDIFFRTNSIQTPPTLGQGGQQVAASDLNKLLELLKQASPTGLMVNKAKASISSSEEQQVEDHLNLYALIRSYQIRGHKKAKLDPLGLKSSIDVTNEAADDLDAAFYNFTESDLDRVFKLPHTTFIGGNEQRLTLREILKRLNDAYCKTVGLEYMHINSYEKCNWIRQQFESPGSGNLSPEEKKRTLKRLIRATRFEEYLAKTWASEKRFGVEGCEVLIPAMKMIIDTVSSHGVDTVIMGMPHRGRLNVLANITRKPLEEIFCEFDSKLSPSEEGSGDVKYHLGTMNERINRATNSMIKLVVVANPSHLEAVNPVVQGKAKSEQFYRDDKNGDKVMSMILHGDAAFAGQGVVFETFHLSDLPAYTTHGTVHIVVNNQIGFTTDPRSSRSSPYCTDVARVVNAPIFHVNADDPEAVMHVCKVAAEWRTKFKKDVVIDLVCYRKMGHNEVDEPMFTNPFMYKAIKKQIQVLKKYSEKLIGENTVAQEWYDAEIKKYDAILEDAYEKSKNGVENKKKAWLDSPWKKFFEFFKGTGPYPYPDTGVSEDVIKIVGDKFSEIPDNKVFPIHPVLKNTLKKRANMLAHREADWAIGEAMAFGSLLLEGTHIRLSGQDVERGTFSHRHHVLHNQEKDLETYNPLNHLSLNQANYTVCNSSLSEYAVMGFELGYSLTNPNSLVIWEGQFGDFANGAQIMIDQFLASGEAKWFRQSGLVLLLPHGFEGMGPEHSSARLERFLELCSEDSDTIPEDGESTAMRQLQDINMIVANPTTPANFMHLMRRQVKLPFRKPLIVMSPKALLRHPACKSSLDEMLPGNSFVRAYTETGPASQNPEEVKKVIFCSGKVYYDLKEQREKRNLNDQVAIVRIEQVAPFPFDIVKDELSKYKNAKICWSQEEHKNAGAYNYAKSRIQTVLKDLNDERINDVRYIVFSH</sequence>
<evidence type="ECO:0000256" key="15">
    <source>
        <dbReference type="ARBA" id="ARBA00040267"/>
    </source>
</evidence>
<dbReference type="Pfam" id="PF00676">
    <property type="entry name" value="E1_dh"/>
    <property type="match status" value="1"/>
</dbReference>
<comment type="subcellular location">
    <subcellularLocation>
        <location evidence="3">Mitochondrion matrix</location>
    </subcellularLocation>
</comment>
<evidence type="ECO:0000256" key="4">
    <source>
        <dbReference type="ARBA" id="ARBA00006936"/>
    </source>
</evidence>
<evidence type="ECO:0000256" key="11">
    <source>
        <dbReference type="ARBA" id="ARBA00023128"/>
    </source>
</evidence>
<dbReference type="Gene3D" id="3.40.50.970">
    <property type="match status" value="1"/>
</dbReference>
<keyword evidence="7" id="KW-0460">Magnesium</keyword>
<evidence type="ECO:0000256" key="2">
    <source>
        <dbReference type="ARBA" id="ARBA00001964"/>
    </source>
</evidence>
<keyword evidence="11" id="KW-0496">Mitochondrion</keyword>
<keyword evidence="12" id="KW-0324">Glycolysis</keyword>
<dbReference type="CDD" id="cd02016">
    <property type="entry name" value="TPP_E1_OGDC_like"/>
    <property type="match status" value="1"/>
</dbReference>
<organism evidence="19 20">
    <name type="scientific">Brachionus calyciflorus</name>
    <dbReference type="NCBI Taxonomy" id="104777"/>
    <lineage>
        <taxon>Eukaryota</taxon>
        <taxon>Metazoa</taxon>
        <taxon>Spiralia</taxon>
        <taxon>Gnathifera</taxon>
        <taxon>Rotifera</taxon>
        <taxon>Eurotatoria</taxon>
        <taxon>Monogononta</taxon>
        <taxon>Pseudotrocha</taxon>
        <taxon>Ploima</taxon>
        <taxon>Brachionidae</taxon>
        <taxon>Brachionus</taxon>
    </lineage>
</organism>
<dbReference type="Pfam" id="PF02779">
    <property type="entry name" value="Transket_pyr"/>
    <property type="match status" value="1"/>
</dbReference>
<evidence type="ECO:0000256" key="14">
    <source>
        <dbReference type="ARBA" id="ARBA00037426"/>
    </source>
</evidence>
<protein>
    <recommendedName>
        <fullName evidence="15">2-oxoglutarate dehydrogenase, mitochondrial</fullName>
        <ecNumber evidence="5">1.2.4.2</ecNumber>
    </recommendedName>
    <alternativeName>
        <fullName evidence="16">2-oxoglutarate dehydrogenase complex component E1</fullName>
    </alternativeName>
    <alternativeName>
        <fullName evidence="13">Alpha-ketoglutarate dehydrogenase</fullName>
    </alternativeName>
</protein>
<comment type="cofactor">
    <cofactor evidence="2">
        <name>thiamine diphosphate</name>
        <dbReference type="ChEBI" id="CHEBI:58937"/>
    </cofactor>
</comment>
<evidence type="ECO:0000259" key="18">
    <source>
        <dbReference type="SMART" id="SM00861"/>
    </source>
</evidence>
<accession>A0A813UEW7</accession>
<dbReference type="FunFam" id="3.40.50.970:FF:000002">
    <property type="entry name" value="2-oxoglutarate dehydrogenase, E1 component"/>
    <property type="match status" value="1"/>
</dbReference>
<comment type="cofactor">
    <cofactor evidence="1">
        <name>Mg(2+)</name>
        <dbReference type="ChEBI" id="CHEBI:18420"/>
    </cofactor>
</comment>
<dbReference type="FunFam" id="3.40.50.12470:FF:000007">
    <property type="entry name" value="2-oxoglutarate dehydrogenase e1 mitochondrial"/>
    <property type="match status" value="1"/>
</dbReference>
<dbReference type="GO" id="GO:0030976">
    <property type="term" value="F:thiamine pyrophosphate binding"/>
    <property type="evidence" value="ECO:0007669"/>
    <property type="project" value="InterPro"/>
</dbReference>
<keyword evidence="20" id="KW-1185">Reference proteome</keyword>
<comment type="catalytic activity">
    <reaction evidence="17">
        <text>N(6)-[(R)-lipoyl]-L-lysyl-[protein] + 2-oxoglutarate + H(+) = N(6)-[(R)-S(8)-succinyldihydrolipoyl]-L-lysyl-[protein] + CO2</text>
        <dbReference type="Rhea" id="RHEA:12188"/>
        <dbReference type="Rhea" id="RHEA-COMP:10474"/>
        <dbReference type="Rhea" id="RHEA-COMP:20092"/>
        <dbReference type="ChEBI" id="CHEBI:15378"/>
        <dbReference type="ChEBI" id="CHEBI:16526"/>
        <dbReference type="ChEBI" id="CHEBI:16810"/>
        <dbReference type="ChEBI" id="CHEBI:83099"/>
        <dbReference type="ChEBI" id="CHEBI:83120"/>
        <dbReference type="EC" id="1.2.4.2"/>
    </reaction>
</comment>
<dbReference type="PIRSF" id="PIRSF000157">
    <property type="entry name" value="Oxoglu_dh_E1"/>
    <property type="match status" value="1"/>
</dbReference>
<dbReference type="GO" id="GO:0006099">
    <property type="term" value="P:tricarboxylic acid cycle"/>
    <property type="evidence" value="ECO:0007669"/>
    <property type="project" value="TreeGrafter"/>
</dbReference>
<dbReference type="Pfam" id="PF16870">
    <property type="entry name" value="OxoGdeHyase_C"/>
    <property type="match status" value="1"/>
</dbReference>
<evidence type="ECO:0000256" key="16">
    <source>
        <dbReference type="ARBA" id="ARBA00042984"/>
    </source>
</evidence>
<dbReference type="Pfam" id="PF16078">
    <property type="entry name" value="2-oxogl_dehyd_N"/>
    <property type="match status" value="1"/>
</dbReference>
<dbReference type="Proteomes" id="UP000663879">
    <property type="component" value="Unassembled WGS sequence"/>
</dbReference>
<keyword evidence="6" id="KW-0479">Metal-binding</keyword>
<dbReference type="SUPFAM" id="SSF52518">
    <property type="entry name" value="Thiamin diphosphate-binding fold (THDP-binding)"/>
    <property type="match status" value="2"/>
</dbReference>
<dbReference type="OrthoDB" id="413077at2759"/>
<dbReference type="Gene3D" id="3.40.50.11610">
    <property type="entry name" value="Multifunctional 2-oxoglutarate metabolism enzyme, C-terminal domain"/>
    <property type="match status" value="1"/>
</dbReference>
<comment type="similarity">
    <text evidence="4">Belongs to the alpha-ketoglutarate dehydrogenase family.</text>
</comment>
<comment type="function">
    <text evidence="14">The 2-oxoglutarate dehydrogenase complex catalyzes the overall conversion of 2-oxoglutarate to succinyl-CoA and CO(2). It contains multiple copies of three enzymatic components: 2-oxoglutarate dehydrogenase (E1), dihydrolipoamide succinyltransferase (E2) and lipoamide dehydrogenase (E3).</text>
</comment>
<dbReference type="InterPro" id="IPR029061">
    <property type="entry name" value="THDP-binding"/>
</dbReference>
<dbReference type="EC" id="1.2.4.2" evidence="5"/>
<evidence type="ECO:0000256" key="5">
    <source>
        <dbReference type="ARBA" id="ARBA00012280"/>
    </source>
</evidence>
<evidence type="ECO:0000256" key="3">
    <source>
        <dbReference type="ARBA" id="ARBA00004305"/>
    </source>
</evidence>
<gene>
    <name evidence="19" type="ORF">OXX778_LOCUS7695</name>
</gene>
<dbReference type="GO" id="GO:0004591">
    <property type="term" value="F:oxoglutarate dehydrogenase (succinyl-transferring) activity"/>
    <property type="evidence" value="ECO:0007669"/>
    <property type="project" value="UniProtKB-EC"/>
</dbReference>
<dbReference type="Gene3D" id="3.40.50.12470">
    <property type="match status" value="1"/>
</dbReference>
<evidence type="ECO:0000256" key="17">
    <source>
        <dbReference type="ARBA" id="ARBA00051911"/>
    </source>
</evidence>
<evidence type="ECO:0000313" key="19">
    <source>
        <dbReference type="EMBL" id="CAF0825486.1"/>
    </source>
</evidence>
<keyword evidence="10" id="KW-0786">Thiamine pyrophosphate</keyword>
<proteinExistence type="inferred from homology"/>
<dbReference type="GO" id="GO:0045252">
    <property type="term" value="C:oxoglutarate dehydrogenase complex"/>
    <property type="evidence" value="ECO:0007669"/>
    <property type="project" value="TreeGrafter"/>
</dbReference>
<dbReference type="NCBIfam" id="NF008907">
    <property type="entry name" value="PRK12270.1"/>
    <property type="match status" value="1"/>
</dbReference>
<dbReference type="AlphaFoldDB" id="A0A813UEW7"/>
<dbReference type="GO" id="GO:0005759">
    <property type="term" value="C:mitochondrial matrix"/>
    <property type="evidence" value="ECO:0007669"/>
    <property type="project" value="UniProtKB-SubCell"/>
</dbReference>
<dbReference type="GO" id="GO:0046872">
    <property type="term" value="F:metal ion binding"/>
    <property type="evidence" value="ECO:0007669"/>
    <property type="project" value="UniProtKB-KW"/>
</dbReference>
<reference evidence="19" key="1">
    <citation type="submission" date="2021-02" db="EMBL/GenBank/DDBJ databases">
        <authorList>
            <person name="Nowell W R."/>
        </authorList>
    </citation>
    <scope>NUCLEOTIDE SEQUENCE</scope>
    <source>
        <strain evidence="19">Ploen Becks lab</strain>
    </source>
</reference>